<reference evidence="2" key="1">
    <citation type="submission" date="2019-11" db="EMBL/GenBank/DDBJ databases">
        <title>Genomic insights into an expanded diversity of filamentous marine cyanobacteria reveals the extraordinary biosynthetic potential of Moorea and Okeania.</title>
        <authorList>
            <person name="Ferreira Leao T."/>
            <person name="Wang M."/>
            <person name="Moss N."/>
            <person name="Da Silva R."/>
            <person name="Sanders J."/>
            <person name="Nurk S."/>
            <person name="Gurevich A."/>
            <person name="Humphrey G."/>
            <person name="Reher R."/>
            <person name="Zhu Q."/>
            <person name="Belda-Ferre P."/>
            <person name="Glukhov E."/>
            <person name="Rex R."/>
            <person name="Dorrestein P.C."/>
            <person name="Knight R."/>
            <person name="Pevzner P."/>
            <person name="Gerwick W.H."/>
            <person name="Gerwick L."/>
        </authorList>
    </citation>
    <scope>NUCLEOTIDE SEQUENCE</scope>
    <source>
        <strain evidence="2">SIO1C4</strain>
    </source>
</reference>
<dbReference type="AlphaFoldDB" id="A0A6B3NRW4"/>
<dbReference type="SUPFAM" id="SSF109998">
    <property type="entry name" value="Triger factor/SurA peptide-binding domain-like"/>
    <property type="match status" value="1"/>
</dbReference>
<comment type="caution">
    <text evidence="2">The sequence shown here is derived from an EMBL/GenBank/DDBJ whole genome shotgun (WGS) entry which is preliminary data.</text>
</comment>
<proteinExistence type="predicted"/>
<gene>
    <name evidence="2" type="ORF">F6J89_31120</name>
</gene>
<dbReference type="EMBL" id="JAAHFQ010000995">
    <property type="protein sequence ID" value="NER31938.1"/>
    <property type="molecule type" value="Genomic_DNA"/>
</dbReference>
<organism evidence="2">
    <name type="scientific">Symploca sp. SIO1C4</name>
    <dbReference type="NCBI Taxonomy" id="2607765"/>
    <lineage>
        <taxon>Bacteria</taxon>
        <taxon>Bacillati</taxon>
        <taxon>Cyanobacteriota</taxon>
        <taxon>Cyanophyceae</taxon>
        <taxon>Coleofasciculales</taxon>
        <taxon>Coleofasciculaceae</taxon>
        <taxon>Symploca</taxon>
    </lineage>
</organism>
<sequence length="327" mass="38054">YRPLSEPMINVRATFRRAQTEGIISNNLSEQLIAIAKSIYFPERTFPFIFRQATAAGLLGDNIAAIETFVKEKYVDIKRQDTILLLETLRDLPQPLPKVTPNFDLKRNQFFATLYHRDRTVRHNNTNVPLGDIAGYAALHLPDFEQINWYACNRALVQILADCLGVKASEAEVDKQCQRFRCQNSLNEEEAFTDWLVQNDLTVEEFKQLMSEMARSHHLQKWLMSQKSYEQNTKILLDELRLQNRYQECADAAASREKIIQEHYPRFSEENNDELTILQLAIEHQQSTGCRVSLRDDWLKEAGFFTPELLKLELLRSHLARKVIPNQ</sequence>
<dbReference type="Pfam" id="PF07812">
    <property type="entry name" value="TfuA"/>
    <property type="match status" value="1"/>
</dbReference>
<dbReference type="InterPro" id="IPR012924">
    <property type="entry name" value="TfuA_core"/>
</dbReference>
<dbReference type="InterPro" id="IPR027304">
    <property type="entry name" value="Trigger_fact/SurA_dom_sf"/>
</dbReference>
<feature type="non-terminal residue" evidence="2">
    <location>
        <position position="1"/>
    </location>
</feature>
<feature type="domain" description="TfuA-like core" evidence="1">
    <location>
        <begin position="1"/>
        <end position="45"/>
    </location>
</feature>
<dbReference type="Gene3D" id="1.10.4030.10">
    <property type="entry name" value="Porin chaperone SurA, peptide-binding domain"/>
    <property type="match status" value="1"/>
</dbReference>
<name>A0A6B3NRW4_9CYAN</name>
<evidence type="ECO:0000259" key="1">
    <source>
        <dbReference type="Pfam" id="PF07812"/>
    </source>
</evidence>
<protein>
    <recommendedName>
        <fullName evidence="1">TfuA-like core domain-containing protein</fullName>
    </recommendedName>
</protein>
<accession>A0A6B3NRW4</accession>
<evidence type="ECO:0000313" key="2">
    <source>
        <dbReference type="EMBL" id="NER31938.1"/>
    </source>
</evidence>